<protein>
    <recommendedName>
        <fullName evidence="2">8-amino-7-oxononanoate synthase</fullName>
        <ecNumber evidence="2">2.3.1.47</ecNumber>
    </recommendedName>
</protein>
<comment type="cofactor">
    <cofactor evidence="1">
        <name>pyridoxal 5'-phosphate</name>
        <dbReference type="ChEBI" id="CHEBI:597326"/>
    </cofactor>
</comment>
<dbReference type="InterPro" id="IPR015424">
    <property type="entry name" value="PyrdxlP-dep_Trfase"/>
</dbReference>
<comment type="caution">
    <text evidence="7">The sequence shown here is derived from an EMBL/GenBank/DDBJ whole genome shotgun (WGS) entry which is preliminary data.</text>
</comment>
<dbReference type="Pfam" id="PF00155">
    <property type="entry name" value="Aminotran_1_2"/>
    <property type="match status" value="1"/>
</dbReference>
<dbReference type="GO" id="GO:0008483">
    <property type="term" value="F:transaminase activity"/>
    <property type="evidence" value="ECO:0007669"/>
    <property type="project" value="UniProtKB-KW"/>
</dbReference>
<dbReference type="EMBL" id="JBIAUT010000006">
    <property type="protein sequence ID" value="MFF4218438.1"/>
    <property type="molecule type" value="Genomic_DNA"/>
</dbReference>
<dbReference type="InterPro" id="IPR050087">
    <property type="entry name" value="AON_synthase_class-II"/>
</dbReference>
<keyword evidence="8" id="KW-1185">Reference proteome</keyword>
<evidence type="ECO:0000259" key="6">
    <source>
        <dbReference type="Pfam" id="PF00155"/>
    </source>
</evidence>
<evidence type="ECO:0000256" key="5">
    <source>
        <dbReference type="SAM" id="MobiDB-lite"/>
    </source>
</evidence>
<dbReference type="InterPro" id="IPR015422">
    <property type="entry name" value="PyrdxlP-dep_Trfase_small"/>
</dbReference>
<evidence type="ECO:0000256" key="3">
    <source>
        <dbReference type="ARBA" id="ARBA00022679"/>
    </source>
</evidence>
<comment type="catalytic activity">
    <reaction evidence="4">
        <text>6-carboxyhexanoyl-[ACP] + L-alanine + H(+) = (8S)-8-amino-7-oxononanoate + holo-[ACP] + CO2</text>
        <dbReference type="Rhea" id="RHEA:42288"/>
        <dbReference type="Rhea" id="RHEA-COMP:9685"/>
        <dbReference type="Rhea" id="RHEA-COMP:9955"/>
        <dbReference type="ChEBI" id="CHEBI:15378"/>
        <dbReference type="ChEBI" id="CHEBI:16526"/>
        <dbReference type="ChEBI" id="CHEBI:57972"/>
        <dbReference type="ChEBI" id="CHEBI:64479"/>
        <dbReference type="ChEBI" id="CHEBI:78846"/>
        <dbReference type="ChEBI" id="CHEBI:149468"/>
        <dbReference type="EC" id="2.3.1.47"/>
    </reaction>
</comment>
<reference evidence="7 8" key="1">
    <citation type="submission" date="2024-10" db="EMBL/GenBank/DDBJ databases">
        <title>The Natural Products Discovery Center: Release of the First 8490 Sequenced Strains for Exploring Actinobacteria Biosynthetic Diversity.</title>
        <authorList>
            <person name="Kalkreuter E."/>
            <person name="Kautsar S.A."/>
            <person name="Yang D."/>
            <person name="Bader C.D."/>
            <person name="Teijaro C.N."/>
            <person name="Fluegel L."/>
            <person name="Davis C.M."/>
            <person name="Simpson J.R."/>
            <person name="Lauterbach L."/>
            <person name="Steele A.D."/>
            <person name="Gui C."/>
            <person name="Meng S."/>
            <person name="Li G."/>
            <person name="Viehrig K."/>
            <person name="Ye F."/>
            <person name="Su P."/>
            <person name="Kiefer A.F."/>
            <person name="Nichols A."/>
            <person name="Cepeda A.J."/>
            <person name="Yan W."/>
            <person name="Fan B."/>
            <person name="Jiang Y."/>
            <person name="Adhikari A."/>
            <person name="Zheng C.-J."/>
            <person name="Schuster L."/>
            <person name="Cowan T.M."/>
            <person name="Smanski M.J."/>
            <person name="Chevrette M.G."/>
            <person name="De Carvalho L.P.S."/>
            <person name="Shen B."/>
        </authorList>
    </citation>
    <scope>NUCLEOTIDE SEQUENCE [LARGE SCALE GENOMIC DNA]</scope>
    <source>
        <strain evidence="7 8">NPDC001650</strain>
    </source>
</reference>
<dbReference type="InterPro" id="IPR004839">
    <property type="entry name" value="Aminotransferase_I/II_large"/>
</dbReference>
<evidence type="ECO:0000256" key="1">
    <source>
        <dbReference type="ARBA" id="ARBA00001933"/>
    </source>
</evidence>
<dbReference type="Gene3D" id="3.40.640.10">
    <property type="entry name" value="Type I PLP-dependent aspartate aminotransferase-like (Major domain)"/>
    <property type="match status" value="2"/>
</dbReference>
<feature type="region of interest" description="Disordered" evidence="5">
    <location>
        <begin position="188"/>
        <end position="223"/>
    </location>
</feature>
<dbReference type="Gene3D" id="3.90.1150.10">
    <property type="entry name" value="Aspartate Aminotransferase, domain 1"/>
    <property type="match status" value="1"/>
</dbReference>
<dbReference type="InterPro" id="IPR015421">
    <property type="entry name" value="PyrdxlP-dep_Trfase_major"/>
</dbReference>
<dbReference type="PANTHER" id="PTHR13693:SF3">
    <property type="entry name" value="LD36009P"/>
    <property type="match status" value="1"/>
</dbReference>
<evidence type="ECO:0000313" key="7">
    <source>
        <dbReference type="EMBL" id="MFF4218438.1"/>
    </source>
</evidence>
<organism evidence="7 8">
    <name type="scientific">Streptomyces nondiastaticus</name>
    <dbReference type="NCBI Taxonomy" id="3154512"/>
    <lineage>
        <taxon>Bacteria</taxon>
        <taxon>Bacillati</taxon>
        <taxon>Actinomycetota</taxon>
        <taxon>Actinomycetes</taxon>
        <taxon>Kitasatosporales</taxon>
        <taxon>Streptomycetaceae</taxon>
        <taxon>Streptomyces</taxon>
    </lineage>
</organism>
<dbReference type="RefSeq" id="WP_388628736.1">
    <property type="nucleotide sequence ID" value="NZ_JBIAUT010000006.1"/>
</dbReference>
<dbReference type="Proteomes" id="UP001602123">
    <property type="component" value="Unassembled WGS sequence"/>
</dbReference>
<feature type="domain" description="Aminotransferase class I/classII large" evidence="6">
    <location>
        <begin position="139"/>
        <end position="177"/>
    </location>
</feature>
<sequence>MTTTDFGAVHNSALELTDRLRKTDAYPLFPVVAQAGPTRARVRAAGCATERDLTVLASAGYLGLAHHPEVRERAADALRRFGTGTYGSQAAGGFTALHEELERTVAAWPDRPAALLFPSGLQADLGVLGTLAGPGGAAELLGVLDRVDVVTGTFSKSFASTGGYACANERVVDLLRHAPLPARGAHRRRAAAARRHGCTLRSRAATGRPADRRSSGRGAVNGE</sequence>
<name>A0ABW6U0T5_9ACTN</name>
<dbReference type="EC" id="2.3.1.47" evidence="2"/>
<evidence type="ECO:0000256" key="4">
    <source>
        <dbReference type="ARBA" id="ARBA00047715"/>
    </source>
</evidence>
<proteinExistence type="predicted"/>
<evidence type="ECO:0000313" key="8">
    <source>
        <dbReference type="Proteomes" id="UP001602123"/>
    </source>
</evidence>
<dbReference type="SUPFAM" id="SSF53383">
    <property type="entry name" value="PLP-dependent transferases"/>
    <property type="match status" value="1"/>
</dbReference>
<keyword evidence="3" id="KW-0808">Transferase</keyword>
<accession>A0ABW6U0T5</accession>
<keyword evidence="7" id="KW-0032">Aminotransferase</keyword>
<gene>
    <name evidence="7" type="ORF">ACFYZM_19440</name>
</gene>
<feature type="compositionally biased region" description="Basic residues" evidence="5">
    <location>
        <begin position="188"/>
        <end position="198"/>
    </location>
</feature>
<dbReference type="PANTHER" id="PTHR13693">
    <property type="entry name" value="CLASS II AMINOTRANSFERASE/8-AMINO-7-OXONONANOATE SYNTHASE"/>
    <property type="match status" value="1"/>
</dbReference>
<evidence type="ECO:0000256" key="2">
    <source>
        <dbReference type="ARBA" id="ARBA00013187"/>
    </source>
</evidence>